<reference evidence="2" key="1">
    <citation type="submission" date="2020-07" db="EMBL/GenBank/DDBJ databases">
        <title>Multicomponent nature underlies the extraordinary mechanical properties of spider dragline silk.</title>
        <authorList>
            <person name="Kono N."/>
            <person name="Nakamura H."/>
            <person name="Mori M."/>
            <person name="Yoshida Y."/>
            <person name="Ohtoshi R."/>
            <person name="Malay A.D."/>
            <person name="Moran D.A.P."/>
            <person name="Tomita M."/>
            <person name="Numata K."/>
            <person name="Arakawa K."/>
        </authorList>
    </citation>
    <scope>NUCLEOTIDE SEQUENCE</scope>
</reference>
<evidence type="ECO:0000313" key="2">
    <source>
        <dbReference type="EMBL" id="GFQ74541.1"/>
    </source>
</evidence>
<comment type="caution">
    <text evidence="2">The sequence shown here is derived from an EMBL/GenBank/DDBJ whole genome shotgun (WGS) entry which is preliminary data.</text>
</comment>
<name>A0A8X6KIC1_TRICU</name>
<gene>
    <name evidence="2" type="primary">AVEN_3539_1</name>
    <name evidence="2" type="ORF">TNCT_166331</name>
</gene>
<keyword evidence="3" id="KW-1185">Reference proteome</keyword>
<feature type="coiled-coil region" evidence="1">
    <location>
        <begin position="66"/>
        <end position="93"/>
    </location>
</feature>
<dbReference type="Proteomes" id="UP000887116">
    <property type="component" value="Unassembled WGS sequence"/>
</dbReference>
<protein>
    <submittedName>
        <fullName evidence="2">Uncharacterized protein</fullName>
    </submittedName>
</protein>
<evidence type="ECO:0000256" key="1">
    <source>
        <dbReference type="SAM" id="Coils"/>
    </source>
</evidence>
<organism evidence="2 3">
    <name type="scientific">Trichonephila clavata</name>
    <name type="common">Joro spider</name>
    <name type="synonym">Nephila clavata</name>
    <dbReference type="NCBI Taxonomy" id="2740835"/>
    <lineage>
        <taxon>Eukaryota</taxon>
        <taxon>Metazoa</taxon>
        <taxon>Ecdysozoa</taxon>
        <taxon>Arthropoda</taxon>
        <taxon>Chelicerata</taxon>
        <taxon>Arachnida</taxon>
        <taxon>Araneae</taxon>
        <taxon>Araneomorphae</taxon>
        <taxon>Entelegynae</taxon>
        <taxon>Araneoidea</taxon>
        <taxon>Nephilidae</taxon>
        <taxon>Trichonephila</taxon>
    </lineage>
</organism>
<dbReference type="EMBL" id="BMAO01001583">
    <property type="protein sequence ID" value="GFQ74541.1"/>
    <property type="molecule type" value="Genomic_DNA"/>
</dbReference>
<dbReference type="OrthoDB" id="7444419at2759"/>
<evidence type="ECO:0000313" key="3">
    <source>
        <dbReference type="Proteomes" id="UP000887116"/>
    </source>
</evidence>
<dbReference type="AlphaFoldDB" id="A0A8X6KIC1"/>
<proteinExistence type="predicted"/>
<sequence length="111" mass="12857">MEILNRSKGTLKDKISRIENFIESTNEETDAVETKVKLKKVIVLQKNIEELRSSYYAIPNVKEAKLSAIDEELNFLEERLEKLEVRIEIILNSSKKSSSEAILKTNDNFRN</sequence>
<accession>A0A8X6KIC1</accession>
<keyword evidence="1" id="KW-0175">Coiled coil</keyword>